<evidence type="ECO:0000313" key="2">
    <source>
        <dbReference type="Proteomes" id="UP000029622"/>
    </source>
</evidence>
<sequence>MILNDFYQQLRESAEEAIKSKRESGKIRAVLGYSICSVSVGANEVLRAMQEVLVEADIHNVILETTGCIGLCYKEPLLDIYMPNGMKYTYELVTPSKARAIIVSHSLYGEPMEEWLLKM</sequence>
<accession>A0A096BGP6</accession>
<evidence type="ECO:0000313" key="1">
    <source>
        <dbReference type="EMBL" id="KGG80022.1"/>
    </source>
</evidence>
<dbReference type="EMBL" id="AZTB01000044">
    <property type="protein sequence ID" value="KGG80022.1"/>
    <property type="molecule type" value="Genomic_DNA"/>
</dbReference>
<evidence type="ECO:0008006" key="3">
    <source>
        <dbReference type="Google" id="ProtNLM"/>
    </source>
</evidence>
<dbReference type="AlphaFoldDB" id="A0A096BGP6"/>
<protein>
    <recommendedName>
        <fullName evidence="3">NADH dehydrogenase</fullName>
    </recommendedName>
</protein>
<proteinExistence type="predicted"/>
<comment type="caution">
    <text evidence="1">The sequence shown here is derived from an EMBL/GenBank/DDBJ whole genome shotgun (WGS) entry which is preliminary data.</text>
</comment>
<gene>
    <name evidence="1" type="ORF">Y919_08665</name>
</gene>
<name>A0A096BGP6_9FIRM</name>
<dbReference type="STRING" id="1156417.Y919_08665"/>
<reference evidence="1 2" key="1">
    <citation type="submission" date="2013-12" db="EMBL/GenBank/DDBJ databases">
        <title>Draft genome sequence of Caloranaerobacter sp. H53214.</title>
        <authorList>
            <person name="Jiang L.J."/>
            <person name="Shao Z.Z."/>
            <person name="Long M.N."/>
        </authorList>
    </citation>
    <scope>NUCLEOTIDE SEQUENCE [LARGE SCALE GENOMIC DNA]</scope>
    <source>
        <strain evidence="1 2">H53214</strain>
    </source>
</reference>
<dbReference type="CDD" id="cd02980">
    <property type="entry name" value="TRX_Fd_family"/>
    <property type="match status" value="1"/>
</dbReference>
<organism evidence="1 2">
    <name type="scientific">Caloranaerobacter azorensis H53214</name>
    <dbReference type="NCBI Taxonomy" id="1156417"/>
    <lineage>
        <taxon>Bacteria</taxon>
        <taxon>Bacillati</taxon>
        <taxon>Bacillota</taxon>
        <taxon>Tissierellia</taxon>
        <taxon>Tissierellales</taxon>
        <taxon>Thermohalobacteraceae</taxon>
        <taxon>Caloranaerobacter</taxon>
    </lineage>
</organism>
<dbReference type="RefSeq" id="WP_035164031.1">
    <property type="nucleotide sequence ID" value="NZ_AZTB01000044.1"/>
</dbReference>
<dbReference type="Gene3D" id="3.40.30.10">
    <property type="entry name" value="Glutaredoxin"/>
    <property type="match status" value="1"/>
</dbReference>
<dbReference type="SUPFAM" id="SSF52833">
    <property type="entry name" value="Thioredoxin-like"/>
    <property type="match status" value="1"/>
</dbReference>
<dbReference type="InterPro" id="IPR036249">
    <property type="entry name" value="Thioredoxin-like_sf"/>
</dbReference>
<dbReference type="Proteomes" id="UP000029622">
    <property type="component" value="Unassembled WGS sequence"/>
</dbReference>